<evidence type="ECO:0000313" key="1">
    <source>
        <dbReference type="EMBL" id="BBN99904.1"/>
    </source>
</evidence>
<dbReference type="EMBL" id="AP021853">
    <property type="protein sequence ID" value="BBN99904.1"/>
    <property type="molecule type" value="Genomic_DNA"/>
</dbReference>
<dbReference type="RefSeq" id="WP_232057176.1">
    <property type="nucleotide sequence ID" value="NZ_AP021853.1"/>
</dbReference>
<name>A0A5K7X1N6_9BACL</name>
<evidence type="ECO:0008006" key="3">
    <source>
        <dbReference type="Google" id="ProtNLM"/>
    </source>
</evidence>
<organism evidence="1 2">
    <name type="scientific">Sporolactobacillus terrae</name>
    <dbReference type="NCBI Taxonomy" id="269673"/>
    <lineage>
        <taxon>Bacteria</taxon>
        <taxon>Bacillati</taxon>
        <taxon>Bacillota</taxon>
        <taxon>Bacilli</taxon>
        <taxon>Bacillales</taxon>
        <taxon>Sporolactobacillaceae</taxon>
        <taxon>Sporolactobacillus</taxon>
    </lineage>
</organism>
<proteinExistence type="predicted"/>
<dbReference type="Proteomes" id="UP000326951">
    <property type="component" value="Chromosome"/>
</dbReference>
<gene>
    <name evidence="1" type="ORF">St703_26090</name>
</gene>
<sequence length="70" mass="8234">MRKRKEKQSDQPLKKKFIVGDHETLTQCLERMKREGYTPVRRTEKPIFRETSKGPACIGSQCILEGRRMP</sequence>
<accession>A0A5K7X1N6</accession>
<evidence type="ECO:0000313" key="2">
    <source>
        <dbReference type="Proteomes" id="UP000326951"/>
    </source>
</evidence>
<protein>
    <recommendedName>
        <fullName evidence="3">NETI motif-containing protein</fullName>
    </recommendedName>
</protein>
<dbReference type="InterPro" id="IPR025930">
    <property type="entry name" value="NETI"/>
</dbReference>
<dbReference type="AlphaFoldDB" id="A0A5K7X1N6"/>
<reference evidence="1 2" key="1">
    <citation type="submission" date="2019-09" db="EMBL/GenBank/DDBJ databases">
        <title>Complete genome sequence of Sporolactobacillus terrae 70-3.</title>
        <authorList>
            <person name="Tanaka N."/>
            <person name="Shiwa Y."/>
            <person name="Fujita N."/>
            <person name="Tanasupawat S."/>
        </authorList>
    </citation>
    <scope>NUCLEOTIDE SEQUENCE [LARGE SCALE GENOMIC DNA]</scope>
    <source>
        <strain evidence="1 2">70-3</strain>
    </source>
</reference>
<dbReference type="Pfam" id="PF14044">
    <property type="entry name" value="NETI"/>
    <property type="match status" value="1"/>
</dbReference>